<dbReference type="SMART" id="SM00612">
    <property type="entry name" value="Kelch"/>
    <property type="match status" value="2"/>
</dbReference>
<dbReference type="EMBL" id="VXIT01000014">
    <property type="protein sequence ID" value="KAA6408395.1"/>
    <property type="molecule type" value="Genomic_DNA"/>
</dbReference>
<feature type="compositionally biased region" description="Basic and acidic residues" evidence="7">
    <location>
        <begin position="1562"/>
        <end position="1574"/>
    </location>
</feature>
<feature type="region of interest" description="Disordered" evidence="7">
    <location>
        <begin position="1545"/>
        <end position="1598"/>
    </location>
</feature>
<protein>
    <recommendedName>
        <fullName evidence="10">Kelch-type beta propeller</fullName>
    </recommendedName>
</protein>
<feature type="region of interest" description="Disordered" evidence="7">
    <location>
        <begin position="1"/>
        <end position="124"/>
    </location>
</feature>
<evidence type="ECO:0000256" key="5">
    <source>
        <dbReference type="ARBA" id="ARBA00023054"/>
    </source>
</evidence>
<evidence type="ECO:0000256" key="1">
    <source>
        <dbReference type="ARBA" id="ARBA00004496"/>
    </source>
</evidence>
<feature type="compositionally biased region" description="Basic and acidic residues" evidence="7">
    <location>
        <begin position="1387"/>
        <end position="1400"/>
    </location>
</feature>
<proteinExistence type="predicted"/>
<feature type="region of interest" description="Disordered" evidence="7">
    <location>
        <begin position="1385"/>
        <end position="1408"/>
    </location>
</feature>
<dbReference type="FunFam" id="2.120.10.80:FF:000049">
    <property type="entry name" value="Cell polarity protein (Tea1)"/>
    <property type="match status" value="1"/>
</dbReference>
<keyword evidence="2" id="KW-0880">Kelch repeat</keyword>
<dbReference type="OrthoDB" id="45365at2759"/>
<feature type="coiled-coil region" evidence="6">
    <location>
        <begin position="1133"/>
        <end position="1167"/>
    </location>
</feature>
<dbReference type="InterPro" id="IPR006652">
    <property type="entry name" value="Kelch_1"/>
</dbReference>
<evidence type="ECO:0000256" key="2">
    <source>
        <dbReference type="ARBA" id="ARBA00022441"/>
    </source>
</evidence>
<evidence type="ECO:0000256" key="3">
    <source>
        <dbReference type="ARBA" id="ARBA00022490"/>
    </source>
</evidence>
<keyword evidence="3" id="KW-0963">Cytoplasm</keyword>
<feature type="region of interest" description="Disordered" evidence="7">
    <location>
        <begin position="446"/>
        <end position="655"/>
    </location>
</feature>
<feature type="region of interest" description="Disordered" evidence="7">
    <location>
        <begin position="1323"/>
        <end position="1351"/>
    </location>
</feature>
<dbReference type="PANTHER" id="PTHR23244:SF456">
    <property type="entry name" value="MULTIPLE EPIDERMAL GROWTH FACTOR-LIKE DOMAINS PROTEIN 8"/>
    <property type="match status" value="1"/>
</dbReference>
<evidence type="ECO:0000313" key="9">
    <source>
        <dbReference type="Proteomes" id="UP000324767"/>
    </source>
</evidence>
<dbReference type="PANTHER" id="PTHR23244">
    <property type="entry name" value="KELCH REPEAT DOMAIN"/>
    <property type="match status" value="1"/>
</dbReference>
<feature type="compositionally biased region" description="Polar residues" evidence="7">
    <location>
        <begin position="617"/>
        <end position="633"/>
    </location>
</feature>
<keyword evidence="5 6" id="KW-0175">Coiled coil</keyword>
<dbReference type="Pfam" id="PF24681">
    <property type="entry name" value="Kelch_KLHDC2_KLHL20_DRC7"/>
    <property type="match status" value="1"/>
</dbReference>
<dbReference type="SUPFAM" id="SSF117281">
    <property type="entry name" value="Kelch motif"/>
    <property type="match status" value="1"/>
</dbReference>
<dbReference type="Gene3D" id="2.120.10.80">
    <property type="entry name" value="Kelch-type beta propeller"/>
    <property type="match status" value="1"/>
</dbReference>
<dbReference type="Proteomes" id="UP000324767">
    <property type="component" value="Unassembled WGS sequence"/>
</dbReference>
<comment type="subcellular location">
    <subcellularLocation>
        <location evidence="1">Cytoplasm</location>
    </subcellularLocation>
</comment>
<evidence type="ECO:0000256" key="7">
    <source>
        <dbReference type="SAM" id="MobiDB-lite"/>
    </source>
</evidence>
<feature type="compositionally biased region" description="Polar residues" evidence="7">
    <location>
        <begin position="673"/>
        <end position="689"/>
    </location>
</feature>
<organism evidence="8 9">
    <name type="scientific">Lasallia pustulata</name>
    <dbReference type="NCBI Taxonomy" id="136370"/>
    <lineage>
        <taxon>Eukaryota</taxon>
        <taxon>Fungi</taxon>
        <taxon>Dikarya</taxon>
        <taxon>Ascomycota</taxon>
        <taxon>Pezizomycotina</taxon>
        <taxon>Lecanoromycetes</taxon>
        <taxon>OSLEUM clade</taxon>
        <taxon>Umbilicariomycetidae</taxon>
        <taxon>Umbilicariales</taxon>
        <taxon>Umbilicariaceae</taxon>
        <taxon>Lasallia</taxon>
    </lineage>
</organism>
<feature type="compositionally biased region" description="Gly residues" evidence="7">
    <location>
        <begin position="1575"/>
        <end position="1586"/>
    </location>
</feature>
<feature type="compositionally biased region" description="Basic residues" evidence="7">
    <location>
        <begin position="1"/>
        <end position="10"/>
    </location>
</feature>
<feature type="region of interest" description="Disordered" evidence="7">
    <location>
        <begin position="1458"/>
        <end position="1499"/>
    </location>
</feature>
<dbReference type="InterPro" id="IPR015915">
    <property type="entry name" value="Kelch-typ_b-propeller"/>
</dbReference>
<accession>A0A5M8PGH3</accession>
<feature type="coiled-coil region" evidence="6">
    <location>
        <begin position="960"/>
        <end position="1085"/>
    </location>
</feature>
<dbReference type="GO" id="GO:0051285">
    <property type="term" value="C:cell cortex of cell tip"/>
    <property type="evidence" value="ECO:0007669"/>
    <property type="project" value="TreeGrafter"/>
</dbReference>
<name>A0A5M8PGH3_9LECA</name>
<feature type="compositionally biased region" description="Polar residues" evidence="7">
    <location>
        <begin position="447"/>
        <end position="456"/>
    </location>
</feature>
<feature type="compositionally biased region" description="Polar residues" evidence="7">
    <location>
        <begin position="48"/>
        <end position="64"/>
    </location>
</feature>
<feature type="region of interest" description="Disordered" evidence="7">
    <location>
        <begin position="730"/>
        <end position="757"/>
    </location>
</feature>
<keyword evidence="4" id="KW-0677">Repeat</keyword>
<sequence>MSFLFGKKKQPQPPALPPASRDTHTPGGSSTGAPTANGAKDKDKPGARTQTPTPGSSVNNSINSLGGAATPSPEQNLGARGGAEQDLQYGPRLGMSGHSPPNSNPNADPYPWSQRRLTFTTPQPNPFPRYGAAVNAVSSKEGEVYLMGGLINGSMVKGDLWMIEAGGGNLACYPIGTTSEGPGPRVGHASLLVGNAFIVFGGDTKTDDGDMLDDNLYLLNTSTRQWTRPSPPGPKPAGRYGHTLNILGSKIYIFGGQVEGYFFNDLLAFDLNALQSNMNRWEMLIQNSNDGGPPEGQLPPARTNHTIISWKEKLYLFGGTNGTQWFNDVWSYDPRVNGWTQLDCIGYIPATREGHSAALVNDVMYIFGGRTEEGTDLGDLAAFRITSRRWYTFQNMGPSPSPRSGHSMTAFGNLIVVLAGEPSSAPRDPGELSLVYILDTMKIKYPNDQQIQQTPSGERVPGNRRPSGERSAIPQSRGAISREGFGGPPEGPKRVANGPRESLMNGPVQMGRGQEPTMANGPPPFGQASRLPRASAAQVPSGPPPQQQAPTPRANGLTPNGVIPMASAPRSKTPTREGRGFGSAVDTARAASFDNDSVSPITCEPPRQIPQIRAPSPLTNGRRTPTQQQSRLANNVAEPIEPSMTNGDPYRSGYQGLDRQISVDHLQERSAANAAQQRYMPTQYDQPVATADQQRTMLGRLRESNMSGPATVTQSDPQQRYTPIQYEQPVATAEQPRTVPGQLSEGNMSGPATVAQSDPSADLRKQHEALVQQQEVLVDELEAAKKRNAWYASELTLAKQAGYQQKGPLLDGNAAQSFDDDDKPLVEALLAMRAELANVQGSVDSQVQIAAQKVAEVERQRDAAVAEAAYAKAKLAAHGGSQAGTPQPDGAAQEDLDRATDISRKLAVALNLKDELQSKLDAVDIELQAEKRARMLADSTADAAQKRVAGLEQLHHPGLIENLRAELHQAETLAREEAARSIEAQSRTRLLDVDKEDLKHQLEEAVNNSKNHTTTLGSLREAVAASSDKSFFLEKRLEEERGHRESLERKLLQLRSEHEERTAELETTTRKLRDAEELADSHAKEAQTHREVVMTGLDKLNSRSLDLDDHENAMSDERVTILQQQIKDANLLVEKNQAHAEMAVQKLRQAEERIAGLEAYQEQASRENLTVRKQLQGAVRETQMLQAQHSEARKQLATHQRDAHAVLIQHSALKDLLSERGISVSEHRRSRNLDSPGSRFGSPERARLRELEQELNSTIKAHEETKASFETREQEADRVYREKLEQLESDYQSAVHYVKGTEKMLKRIKDELTKYKTQNARLQAELEESHRSPGERSVGQDTPAEWETERQSLRQELERMQERVKSSISHLEHQIHQVRSELVAAQQERDHYRSSTERTQEALSQATQQARADLDQLKAENTHLECRALDAEQKVSFLLDQVGSSVDNYRRRSNLHALPASGQHHPGHASTHSVDAPADDDPATLSHSRTTSLGADPAFLADNNNRSSVALDSLASELESLRSHWEGTHRNYRLSSQFDFERAPTREGGAGELSESLASWRRRLEDEDGERSGEGRGGGRGRGGGCAWEWGCGAGVEV</sequence>
<evidence type="ECO:0000256" key="4">
    <source>
        <dbReference type="ARBA" id="ARBA00022737"/>
    </source>
</evidence>
<dbReference type="GO" id="GO:0061245">
    <property type="term" value="P:establishment or maintenance of bipolar cell polarity"/>
    <property type="evidence" value="ECO:0007669"/>
    <property type="project" value="TreeGrafter"/>
</dbReference>
<feature type="region of interest" description="Disordered" evidence="7">
    <location>
        <begin position="670"/>
        <end position="689"/>
    </location>
</feature>
<reference evidence="8 9" key="1">
    <citation type="submission" date="2019-09" db="EMBL/GenBank/DDBJ databases">
        <title>The hologenome of the rock-dwelling lichen Lasallia pustulata.</title>
        <authorList>
            <person name="Greshake Tzovaras B."/>
            <person name="Segers F."/>
            <person name="Bicker A."/>
            <person name="Dal Grande F."/>
            <person name="Otte J."/>
            <person name="Hankeln T."/>
            <person name="Schmitt I."/>
            <person name="Ebersberger I."/>
        </authorList>
    </citation>
    <scope>NUCLEOTIDE SEQUENCE [LARGE SCALE GENOMIC DNA]</scope>
    <source>
        <strain evidence="8">A1-1</strain>
    </source>
</reference>
<gene>
    <name evidence="8" type="ORF">FRX48_08137</name>
</gene>
<comment type="caution">
    <text evidence="8">The sequence shown here is derived from an EMBL/GenBank/DDBJ whole genome shotgun (WGS) entry which is preliminary data.</text>
</comment>
<evidence type="ECO:0008006" key="10">
    <source>
        <dbReference type="Google" id="ProtNLM"/>
    </source>
</evidence>
<evidence type="ECO:0000256" key="6">
    <source>
        <dbReference type="SAM" id="Coils"/>
    </source>
</evidence>
<evidence type="ECO:0000313" key="8">
    <source>
        <dbReference type="EMBL" id="KAA6408395.1"/>
    </source>
</evidence>
<feature type="region of interest" description="Disordered" evidence="7">
    <location>
        <begin position="1226"/>
        <end position="1245"/>
    </location>
</feature>